<evidence type="ECO:0000313" key="2">
    <source>
        <dbReference type="EMBL" id="CAG9581588.1"/>
    </source>
</evidence>
<comment type="caution">
    <text evidence="2">The sequence shown here is derived from an EMBL/GenBank/DDBJ whole genome shotgun (WGS) entry which is preliminary data.</text>
</comment>
<feature type="region of interest" description="Disordered" evidence="1">
    <location>
        <begin position="22"/>
        <end position="54"/>
    </location>
</feature>
<evidence type="ECO:0000313" key="3">
    <source>
        <dbReference type="Proteomes" id="UP000789524"/>
    </source>
</evidence>
<keyword evidence="3" id="KW-1185">Reference proteome</keyword>
<accession>A0A8J2RGZ5</accession>
<proteinExistence type="predicted"/>
<protein>
    <submittedName>
        <fullName evidence="2">(African queen) hypothetical protein</fullName>
    </submittedName>
</protein>
<organism evidence="2 3">
    <name type="scientific">Danaus chrysippus</name>
    <name type="common">African queen</name>
    <dbReference type="NCBI Taxonomy" id="151541"/>
    <lineage>
        <taxon>Eukaryota</taxon>
        <taxon>Metazoa</taxon>
        <taxon>Ecdysozoa</taxon>
        <taxon>Arthropoda</taxon>
        <taxon>Hexapoda</taxon>
        <taxon>Insecta</taxon>
        <taxon>Pterygota</taxon>
        <taxon>Neoptera</taxon>
        <taxon>Endopterygota</taxon>
        <taxon>Lepidoptera</taxon>
        <taxon>Glossata</taxon>
        <taxon>Ditrysia</taxon>
        <taxon>Papilionoidea</taxon>
        <taxon>Nymphalidae</taxon>
        <taxon>Danainae</taxon>
        <taxon>Danaini</taxon>
        <taxon>Danaina</taxon>
        <taxon>Danaus</taxon>
        <taxon>Anosia</taxon>
    </lineage>
</organism>
<evidence type="ECO:0000256" key="1">
    <source>
        <dbReference type="SAM" id="MobiDB-lite"/>
    </source>
</evidence>
<gene>
    <name evidence="2" type="ORF">DCHRY22_LOCUS14157</name>
</gene>
<reference evidence="2" key="1">
    <citation type="submission" date="2021-09" db="EMBL/GenBank/DDBJ databases">
        <authorList>
            <person name="Martin H S."/>
        </authorList>
    </citation>
    <scope>NUCLEOTIDE SEQUENCE</scope>
</reference>
<name>A0A8J2RGZ5_9NEOP</name>
<dbReference type="Proteomes" id="UP000789524">
    <property type="component" value="Unassembled WGS sequence"/>
</dbReference>
<dbReference type="EMBL" id="CAKASE010000080">
    <property type="protein sequence ID" value="CAG9581588.1"/>
    <property type="molecule type" value="Genomic_DNA"/>
</dbReference>
<sequence>MNNQHEVQDAFRNNKSTVIKTYQTASWTEKKLRGPSGRAKNSRQSQQEQIKKKRIHSAVRFAEITPVSLCAVAARRTSAPSDNYTTILPTVVSPLPTTVGMLSLHSI</sequence>
<dbReference type="AlphaFoldDB" id="A0A8J2RGZ5"/>